<dbReference type="GO" id="GO:0000976">
    <property type="term" value="F:transcription cis-regulatory region binding"/>
    <property type="evidence" value="ECO:0007669"/>
    <property type="project" value="TreeGrafter"/>
</dbReference>
<protein>
    <recommendedName>
        <fullName evidence="6">Sensory transduction protein RegX3</fullName>
    </recommendedName>
</protein>
<evidence type="ECO:0000256" key="4">
    <source>
        <dbReference type="ARBA" id="ARBA00023125"/>
    </source>
</evidence>
<keyword evidence="4" id="KW-0238">DNA-binding</keyword>
<dbReference type="InterPro" id="IPR011006">
    <property type="entry name" value="CheY-like_superfamily"/>
</dbReference>
<dbReference type="AlphaFoldDB" id="A0A6J6IZ43"/>
<dbReference type="Pfam" id="PF00486">
    <property type="entry name" value="Trans_reg_C"/>
    <property type="match status" value="1"/>
</dbReference>
<dbReference type="PROSITE" id="PS51755">
    <property type="entry name" value="OMPR_PHOB"/>
    <property type="match status" value="1"/>
</dbReference>
<dbReference type="GO" id="GO:0006355">
    <property type="term" value="P:regulation of DNA-templated transcription"/>
    <property type="evidence" value="ECO:0007669"/>
    <property type="project" value="InterPro"/>
</dbReference>
<reference evidence="9" key="1">
    <citation type="submission" date="2020-05" db="EMBL/GenBank/DDBJ databases">
        <authorList>
            <person name="Chiriac C."/>
            <person name="Salcher M."/>
            <person name="Ghai R."/>
            <person name="Kavagutti S V."/>
        </authorList>
    </citation>
    <scope>NUCLEOTIDE SEQUENCE</scope>
</reference>
<evidence type="ECO:0000256" key="6">
    <source>
        <dbReference type="ARBA" id="ARBA00041201"/>
    </source>
</evidence>
<dbReference type="Gene3D" id="6.10.250.690">
    <property type="match status" value="1"/>
</dbReference>
<name>A0A6J6IZ43_9ZZZZ</name>
<dbReference type="InterPro" id="IPR001789">
    <property type="entry name" value="Sig_transdc_resp-reg_receiver"/>
</dbReference>
<feature type="domain" description="OmpR/PhoB-type" evidence="8">
    <location>
        <begin position="125"/>
        <end position="220"/>
    </location>
</feature>
<dbReference type="SUPFAM" id="SSF46894">
    <property type="entry name" value="C-terminal effector domain of the bipartite response regulators"/>
    <property type="match status" value="1"/>
</dbReference>
<dbReference type="FunFam" id="1.10.10.10:FF:000018">
    <property type="entry name" value="DNA-binding response regulator ResD"/>
    <property type="match status" value="1"/>
</dbReference>
<dbReference type="PANTHER" id="PTHR48111:SF72">
    <property type="entry name" value="SENSORY TRANSDUCTION PROTEIN REGX3"/>
    <property type="match status" value="1"/>
</dbReference>
<feature type="domain" description="Response regulatory" evidence="7">
    <location>
        <begin position="2"/>
        <end position="115"/>
    </location>
</feature>
<proteinExistence type="predicted"/>
<evidence type="ECO:0000256" key="1">
    <source>
        <dbReference type="ARBA" id="ARBA00022553"/>
    </source>
</evidence>
<keyword evidence="2" id="KW-0902">Two-component regulatory system</keyword>
<evidence type="ECO:0000313" key="9">
    <source>
        <dbReference type="EMBL" id="CAB4629513.1"/>
    </source>
</evidence>
<evidence type="ECO:0000256" key="5">
    <source>
        <dbReference type="ARBA" id="ARBA00023163"/>
    </source>
</evidence>
<dbReference type="PROSITE" id="PS50110">
    <property type="entry name" value="RESPONSE_REGULATORY"/>
    <property type="match status" value="1"/>
</dbReference>
<sequence>MTILLVEDDRAIADALVDGLRDNGYDVTHVVLGSEAVAKVRGGGITTVILDLGLPDIDGTEVCRQIRTFSHVPIIVASARETEMDRVTVLDMGADDYVVKPFGIKELVARIHAVMRRASGTVAPVTHIEVGALVIDTKSRTVSVGEKSVACTPKEFDLLTYLAREPGTVFRRADILRDVWQTTWYGTTKTLDAHVASIRKKLGDPEWIESVRGVGFTLRNVS</sequence>
<organism evidence="9">
    <name type="scientific">freshwater metagenome</name>
    <dbReference type="NCBI Taxonomy" id="449393"/>
    <lineage>
        <taxon>unclassified sequences</taxon>
        <taxon>metagenomes</taxon>
        <taxon>ecological metagenomes</taxon>
    </lineage>
</organism>
<dbReference type="PANTHER" id="PTHR48111">
    <property type="entry name" value="REGULATOR OF RPOS"/>
    <property type="match status" value="1"/>
</dbReference>
<keyword evidence="3" id="KW-0805">Transcription regulation</keyword>
<dbReference type="GO" id="GO:0032993">
    <property type="term" value="C:protein-DNA complex"/>
    <property type="evidence" value="ECO:0007669"/>
    <property type="project" value="TreeGrafter"/>
</dbReference>
<dbReference type="InterPro" id="IPR039420">
    <property type="entry name" value="WalR-like"/>
</dbReference>
<dbReference type="CDD" id="cd00383">
    <property type="entry name" value="trans_reg_C"/>
    <property type="match status" value="1"/>
</dbReference>
<dbReference type="SUPFAM" id="SSF52172">
    <property type="entry name" value="CheY-like"/>
    <property type="match status" value="1"/>
</dbReference>
<evidence type="ECO:0000259" key="8">
    <source>
        <dbReference type="PROSITE" id="PS51755"/>
    </source>
</evidence>
<dbReference type="EMBL" id="CAEZVJ010000063">
    <property type="protein sequence ID" value="CAB4629513.1"/>
    <property type="molecule type" value="Genomic_DNA"/>
</dbReference>
<dbReference type="InterPro" id="IPR036388">
    <property type="entry name" value="WH-like_DNA-bd_sf"/>
</dbReference>
<dbReference type="InterPro" id="IPR016032">
    <property type="entry name" value="Sig_transdc_resp-reg_C-effctor"/>
</dbReference>
<accession>A0A6J6IZ43</accession>
<keyword evidence="1" id="KW-0597">Phosphoprotein</keyword>
<dbReference type="InterPro" id="IPR001867">
    <property type="entry name" value="OmpR/PhoB-type_DNA-bd"/>
</dbReference>
<dbReference type="Pfam" id="PF00072">
    <property type="entry name" value="Response_reg"/>
    <property type="match status" value="1"/>
</dbReference>
<dbReference type="Gene3D" id="3.40.50.2300">
    <property type="match status" value="1"/>
</dbReference>
<evidence type="ECO:0000256" key="3">
    <source>
        <dbReference type="ARBA" id="ARBA00023015"/>
    </source>
</evidence>
<dbReference type="GO" id="GO:0000156">
    <property type="term" value="F:phosphorelay response regulator activity"/>
    <property type="evidence" value="ECO:0007669"/>
    <property type="project" value="TreeGrafter"/>
</dbReference>
<dbReference type="GO" id="GO:0005829">
    <property type="term" value="C:cytosol"/>
    <property type="evidence" value="ECO:0007669"/>
    <property type="project" value="TreeGrafter"/>
</dbReference>
<keyword evidence="5" id="KW-0804">Transcription</keyword>
<gene>
    <name evidence="9" type="ORF">UFOPK1961_00662</name>
</gene>
<evidence type="ECO:0000256" key="2">
    <source>
        <dbReference type="ARBA" id="ARBA00023012"/>
    </source>
</evidence>
<dbReference type="SMART" id="SM00862">
    <property type="entry name" value="Trans_reg_C"/>
    <property type="match status" value="1"/>
</dbReference>
<dbReference type="SMART" id="SM00448">
    <property type="entry name" value="REC"/>
    <property type="match status" value="1"/>
</dbReference>
<dbReference type="Gene3D" id="1.10.10.10">
    <property type="entry name" value="Winged helix-like DNA-binding domain superfamily/Winged helix DNA-binding domain"/>
    <property type="match status" value="1"/>
</dbReference>
<evidence type="ECO:0000259" key="7">
    <source>
        <dbReference type="PROSITE" id="PS50110"/>
    </source>
</evidence>